<reference evidence="1 2" key="1">
    <citation type="submission" date="2018-10" db="EMBL/GenBank/DDBJ databases">
        <title>Draft Genome Sequence of Bacteroides sp. KCTC 15687.</title>
        <authorList>
            <person name="Yu S.Y."/>
            <person name="Kim J.S."/>
            <person name="Oh B.S."/>
            <person name="Park S.H."/>
            <person name="Kang S.W."/>
            <person name="Park J.E."/>
            <person name="Choi S.H."/>
            <person name="Han K.I."/>
            <person name="Lee K.C."/>
            <person name="Eom M.K."/>
            <person name="Suh M.K."/>
            <person name="Lee D.H."/>
            <person name="Yoon H."/>
            <person name="Kim B."/>
            <person name="Yang S.J."/>
            <person name="Lee J.S."/>
            <person name="Lee J.H."/>
        </authorList>
    </citation>
    <scope>NUCLEOTIDE SEQUENCE [LARGE SCALE GENOMIC DNA]</scope>
    <source>
        <strain evidence="1 2">KCTC 15687</strain>
    </source>
</reference>
<dbReference type="Proteomes" id="UP000288079">
    <property type="component" value="Unassembled WGS sequence"/>
</dbReference>
<accession>A0A401M0I6</accession>
<sequence length="159" mass="18144">MIGIFDRDNDKILQAVNAQTSEFYSFGNKVYGFCIPIPEMRFRNNQTKISIEYLYSDAEIKTVLPNGCRLFFGTEFTKQSMWHNTESLTLKLPKGKGKDKIIENNGGQAVYDSNDTNFLAKKDDFVEAIINGNVIISEESWHNFIPIFATIKNILVTND</sequence>
<protein>
    <submittedName>
        <fullName evidence="1">Uncharacterized protein</fullName>
    </submittedName>
</protein>
<evidence type="ECO:0000313" key="1">
    <source>
        <dbReference type="EMBL" id="GCB37340.1"/>
    </source>
</evidence>
<organism evidence="1 2">
    <name type="scientific">Bacteroides faecalis</name>
    <dbReference type="NCBI Taxonomy" id="2447885"/>
    <lineage>
        <taxon>Bacteria</taxon>
        <taxon>Pseudomonadati</taxon>
        <taxon>Bacteroidota</taxon>
        <taxon>Bacteroidia</taxon>
        <taxon>Bacteroidales</taxon>
        <taxon>Bacteroidaceae</taxon>
        <taxon>Bacteroides</taxon>
    </lineage>
</organism>
<gene>
    <name evidence="1" type="ORF">KGMB02408_42850</name>
</gene>
<dbReference type="OrthoDB" id="9780724at2"/>
<name>A0A401M0I6_9BACE</name>
<dbReference type="RefSeq" id="WP_125042723.1">
    <property type="nucleotide sequence ID" value="NZ_BHWB01000023.1"/>
</dbReference>
<proteinExistence type="predicted"/>
<evidence type="ECO:0000313" key="2">
    <source>
        <dbReference type="Proteomes" id="UP000288079"/>
    </source>
</evidence>
<dbReference type="EMBL" id="BHWB01000023">
    <property type="protein sequence ID" value="GCB37340.1"/>
    <property type="molecule type" value="Genomic_DNA"/>
</dbReference>
<keyword evidence="2" id="KW-1185">Reference proteome</keyword>
<comment type="caution">
    <text evidence="1">The sequence shown here is derived from an EMBL/GenBank/DDBJ whole genome shotgun (WGS) entry which is preliminary data.</text>
</comment>
<dbReference type="AlphaFoldDB" id="A0A401M0I6"/>